<evidence type="ECO:0000313" key="6">
    <source>
        <dbReference type="Proteomes" id="UP000450917"/>
    </source>
</evidence>
<dbReference type="CDD" id="cd06170">
    <property type="entry name" value="LuxR_C_like"/>
    <property type="match status" value="1"/>
</dbReference>
<evidence type="ECO:0000256" key="3">
    <source>
        <dbReference type="ARBA" id="ARBA00023163"/>
    </source>
</evidence>
<dbReference type="Proteomes" id="UP000450917">
    <property type="component" value="Unassembled WGS sequence"/>
</dbReference>
<dbReference type="InterPro" id="IPR016032">
    <property type="entry name" value="Sig_transdc_resp-reg_C-effctor"/>
</dbReference>
<dbReference type="PROSITE" id="PS50043">
    <property type="entry name" value="HTH_LUXR_2"/>
    <property type="match status" value="1"/>
</dbReference>
<dbReference type="AlphaFoldDB" id="A0A7X3CSZ0"/>
<dbReference type="PANTHER" id="PTHR44688:SF16">
    <property type="entry name" value="DNA-BINDING TRANSCRIPTIONAL ACTIVATOR DEVR_DOSR"/>
    <property type="match status" value="1"/>
</dbReference>
<dbReference type="InterPro" id="IPR000792">
    <property type="entry name" value="Tscrpt_reg_LuxR_C"/>
</dbReference>
<evidence type="ECO:0000256" key="2">
    <source>
        <dbReference type="ARBA" id="ARBA00023125"/>
    </source>
</evidence>
<evidence type="ECO:0000256" key="1">
    <source>
        <dbReference type="ARBA" id="ARBA00023015"/>
    </source>
</evidence>
<dbReference type="PRINTS" id="PR00038">
    <property type="entry name" value="HTHLUXR"/>
</dbReference>
<comment type="caution">
    <text evidence="5">The sequence shown here is derived from an EMBL/GenBank/DDBJ whole genome shotgun (WGS) entry which is preliminary data.</text>
</comment>
<sequence length="239" mass="26861">MTFQKGSDWLLDTVMKDYLQMIYTAAYHEDKIVLTARGFTELFPFSGVHLYSYSPLSEIIEGILQITDQGTSPLKIRDDVRNLPLLRKAIRIQQAVYAEGSELIRLSPEKYLKMEFYKSFVLAVPIPCNTTVVGYACPGQYTGSKPIGDDLLQALTLYGQLAGKAIRSMNPIDNPSKLSDREIAVLQRMSFGESVKEMSEFMGISQFTVQDYVKSVTKKMTAHNRVQAVAEAIRQGIIK</sequence>
<protein>
    <submittedName>
        <fullName evidence="5">Helix-turn-helix transcriptional regulator</fullName>
    </submittedName>
</protein>
<accession>A0A7X3CSZ0</accession>
<name>A0A7X3CSZ0_9BACL</name>
<keyword evidence="1" id="KW-0805">Transcription regulation</keyword>
<dbReference type="InterPro" id="IPR036388">
    <property type="entry name" value="WH-like_DNA-bd_sf"/>
</dbReference>
<dbReference type="SUPFAM" id="SSF46894">
    <property type="entry name" value="C-terminal effector domain of the bipartite response regulators"/>
    <property type="match status" value="1"/>
</dbReference>
<gene>
    <name evidence="5" type="ORF">GNP93_16615</name>
</gene>
<keyword evidence="6" id="KW-1185">Reference proteome</keyword>
<dbReference type="Gene3D" id="1.10.10.10">
    <property type="entry name" value="Winged helix-like DNA-binding domain superfamily/Winged helix DNA-binding domain"/>
    <property type="match status" value="1"/>
</dbReference>
<keyword evidence="3" id="KW-0804">Transcription</keyword>
<feature type="domain" description="HTH luxR-type" evidence="4">
    <location>
        <begin position="171"/>
        <end position="236"/>
    </location>
</feature>
<dbReference type="SMART" id="SM00421">
    <property type="entry name" value="HTH_LUXR"/>
    <property type="match status" value="1"/>
</dbReference>
<proteinExistence type="predicted"/>
<dbReference type="Pfam" id="PF00196">
    <property type="entry name" value="GerE"/>
    <property type="match status" value="1"/>
</dbReference>
<evidence type="ECO:0000259" key="4">
    <source>
        <dbReference type="PROSITE" id="PS50043"/>
    </source>
</evidence>
<keyword evidence="2" id="KW-0238">DNA-binding</keyword>
<reference evidence="5 6" key="1">
    <citation type="submission" date="2019-11" db="EMBL/GenBank/DDBJ databases">
        <title>Draft genome sequences of five Paenibacillus species of dairy origin.</title>
        <authorList>
            <person name="Olajide A.M."/>
            <person name="Chen S."/>
            <person name="Lapointe G."/>
        </authorList>
    </citation>
    <scope>NUCLEOTIDE SEQUENCE [LARGE SCALE GENOMIC DNA]</scope>
    <source>
        <strain evidence="5 6">2CS3</strain>
    </source>
</reference>
<dbReference type="EMBL" id="WNZX01000014">
    <property type="protein sequence ID" value="MUG72295.1"/>
    <property type="molecule type" value="Genomic_DNA"/>
</dbReference>
<dbReference type="GO" id="GO:0003677">
    <property type="term" value="F:DNA binding"/>
    <property type="evidence" value="ECO:0007669"/>
    <property type="project" value="UniProtKB-KW"/>
</dbReference>
<dbReference type="PANTHER" id="PTHR44688">
    <property type="entry name" value="DNA-BINDING TRANSCRIPTIONAL ACTIVATOR DEVR_DOSR"/>
    <property type="match status" value="1"/>
</dbReference>
<evidence type="ECO:0000313" key="5">
    <source>
        <dbReference type="EMBL" id="MUG72295.1"/>
    </source>
</evidence>
<dbReference type="GO" id="GO:0006355">
    <property type="term" value="P:regulation of DNA-templated transcription"/>
    <property type="evidence" value="ECO:0007669"/>
    <property type="project" value="InterPro"/>
</dbReference>
<organism evidence="5 6">
    <name type="scientific">Paenibacillus validus</name>
    <dbReference type="NCBI Taxonomy" id="44253"/>
    <lineage>
        <taxon>Bacteria</taxon>
        <taxon>Bacillati</taxon>
        <taxon>Bacillota</taxon>
        <taxon>Bacilli</taxon>
        <taxon>Bacillales</taxon>
        <taxon>Paenibacillaceae</taxon>
        <taxon>Paenibacillus</taxon>
    </lineage>
</organism>